<protein>
    <submittedName>
        <fullName evidence="1">Uncharacterized protein</fullName>
    </submittedName>
</protein>
<name>A0ABR1CAL8_NECAM</name>
<gene>
    <name evidence="1" type="primary">Necator_chrII.g6423</name>
    <name evidence="1" type="ORF">RB195_018630</name>
</gene>
<proteinExistence type="predicted"/>
<reference evidence="1 2" key="1">
    <citation type="submission" date="2023-08" db="EMBL/GenBank/DDBJ databases">
        <title>A Necator americanus chromosomal reference genome.</title>
        <authorList>
            <person name="Ilik V."/>
            <person name="Petrzelkova K.J."/>
            <person name="Pardy F."/>
            <person name="Fuh T."/>
            <person name="Niatou-Singa F.S."/>
            <person name="Gouil Q."/>
            <person name="Baker L."/>
            <person name="Ritchie M.E."/>
            <person name="Jex A.R."/>
            <person name="Gazzola D."/>
            <person name="Li H."/>
            <person name="Toshio Fujiwara R."/>
            <person name="Zhan B."/>
            <person name="Aroian R.V."/>
            <person name="Pafco B."/>
            <person name="Schwarz E.M."/>
        </authorList>
    </citation>
    <scope>NUCLEOTIDE SEQUENCE [LARGE SCALE GENOMIC DNA]</scope>
    <source>
        <strain evidence="1 2">Aroian</strain>
        <tissue evidence="1">Whole animal</tissue>
    </source>
</reference>
<organism evidence="1 2">
    <name type="scientific">Necator americanus</name>
    <name type="common">Human hookworm</name>
    <dbReference type="NCBI Taxonomy" id="51031"/>
    <lineage>
        <taxon>Eukaryota</taxon>
        <taxon>Metazoa</taxon>
        <taxon>Ecdysozoa</taxon>
        <taxon>Nematoda</taxon>
        <taxon>Chromadorea</taxon>
        <taxon>Rhabditida</taxon>
        <taxon>Rhabditina</taxon>
        <taxon>Rhabditomorpha</taxon>
        <taxon>Strongyloidea</taxon>
        <taxon>Ancylostomatidae</taxon>
        <taxon>Bunostominae</taxon>
        <taxon>Necator</taxon>
    </lineage>
</organism>
<keyword evidence="2" id="KW-1185">Reference proteome</keyword>
<evidence type="ECO:0000313" key="2">
    <source>
        <dbReference type="Proteomes" id="UP001303046"/>
    </source>
</evidence>
<dbReference type="Proteomes" id="UP001303046">
    <property type="component" value="Unassembled WGS sequence"/>
</dbReference>
<dbReference type="EMBL" id="JAVFWL010000002">
    <property type="protein sequence ID" value="KAK6735531.1"/>
    <property type="molecule type" value="Genomic_DNA"/>
</dbReference>
<comment type="caution">
    <text evidence="1">The sequence shown here is derived from an EMBL/GenBank/DDBJ whole genome shotgun (WGS) entry which is preliminary data.</text>
</comment>
<evidence type="ECO:0000313" key="1">
    <source>
        <dbReference type="EMBL" id="KAK6735531.1"/>
    </source>
</evidence>
<sequence length="147" mass="16424">MMSSPDTITRNFAEVFAWTQLCQTFSIFCESMHRINPFDAILYPAKPYFSLELPRREFSGPLSPPQCKASVFGQVASSNLNPTNSSELVKQGDFLSASLLNIFIVAARCSSACRAGNRTHRRGRSVVRVVVPYSDRIDSQLLVFIRA</sequence>
<accession>A0ABR1CAL8</accession>